<dbReference type="AlphaFoldDB" id="A0A1B6GDY2"/>
<evidence type="ECO:0000313" key="1">
    <source>
        <dbReference type="EMBL" id="JAS60665.1"/>
    </source>
</evidence>
<sequence>LYKSPLKYKSRKPLSVENGSLLVRRTVSLDTIYSSKRGQWSTGPDILSCFVNKRFEMAKYQVDKATQTTDDLLLMTPQSNLVQRLHSVSDNKECCPHSSNSNQVLLFDSDGRDGQVQNDVGSIEALDEEIEKLVSKNADGEVAKLTRTVKT</sequence>
<feature type="non-terminal residue" evidence="1">
    <location>
        <position position="151"/>
    </location>
</feature>
<organism evidence="1">
    <name type="scientific">Cuerna arida</name>
    <dbReference type="NCBI Taxonomy" id="1464854"/>
    <lineage>
        <taxon>Eukaryota</taxon>
        <taxon>Metazoa</taxon>
        <taxon>Ecdysozoa</taxon>
        <taxon>Arthropoda</taxon>
        <taxon>Hexapoda</taxon>
        <taxon>Insecta</taxon>
        <taxon>Pterygota</taxon>
        <taxon>Neoptera</taxon>
        <taxon>Paraneoptera</taxon>
        <taxon>Hemiptera</taxon>
        <taxon>Auchenorrhyncha</taxon>
        <taxon>Membracoidea</taxon>
        <taxon>Cicadellidae</taxon>
        <taxon>Cicadellinae</taxon>
        <taxon>Proconiini</taxon>
        <taxon>Cuerna</taxon>
    </lineage>
</organism>
<accession>A0A1B6GDY2</accession>
<dbReference type="EMBL" id="GECZ01009104">
    <property type="protein sequence ID" value="JAS60665.1"/>
    <property type="molecule type" value="Transcribed_RNA"/>
</dbReference>
<proteinExistence type="predicted"/>
<reference evidence="1" key="1">
    <citation type="submission" date="2015-11" db="EMBL/GenBank/DDBJ databases">
        <title>De novo transcriptome assembly of four potential Pierce s Disease insect vectors from Arizona vineyards.</title>
        <authorList>
            <person name="Tassone E.E."/>
        </authorList>
    </citation>
    <scope>NUCLEOTIDE SEQUENCE</scope>
</reference>
<gene>
    <name evidence="1" type="ORF">g.1555</name>
</gene>
<name>A0A1B6GDY2_9HEMI</name>
<protein>
    <submittedName>
        <fullName evidence="1">Uncharacterized protein</fullName>
    </submittedName>
</protein>
<feature type="non-terminal residue" evidence="1">
    <location>
        <position position="1"/>
    </location>
</feature>